<protein>
    <submittedName>
        <fullName evidence="2">SDR family NAD(P)-dependent oxidoreductase</fullName>
        <ecNumber evidence="2">1.1.1.-</ecNumber>
    </submittedName>
</protein>
<dbReference type="InterPro" id="IPR050259">
    <property type="entry name" value="SDR"/>
</dbReference>
<evidence type="ECO:0000313" key="3">
    <source>
        <dbReference type="Proteomes" id="UP001556617"/>
    </source>
</evidence>
<keyword evidence="2" id="KW-0560">Oxidoreductase</keyword>
<accession>A0ABV3S519</accession>
<dbReference type="GO" id="GO:0016491">
    <property type="term" value="F:oxidoreductase activity"/>
    <property type="evidence" value="ECO:0007669"/>
    <property type="project" value="UniProtKB-KW"/>
</dbReference>
<dbReference type="PANTHER" id="PTHR42879">
    <property type="entry name" value="3-OXOACYL-(ACYL-CARRIER-PROTEIN) REDUCTASE"/>
    <property type="match status" value="1"/>
</dbReference>
<reference evidence="2 3" key="1">
    <citation type="submission" date="2024-07" db="EMBL/GenBank/DDBJ databases">
        <authorList>
            <person name="Yun M."/>
        </authorList>
    </citation>
    <scope>NUCLEOTIDE SEQUENCE [LARGE SCALE GENOMIC DNA]</scope>
    <source>
        <strain evidence="2 3">MS01</strain>
    </source>
</reference>
<evidence type="ECO:0000256" key="1">
    <source>
        <dbReference type="ARBA" id="ARBA00006484"/>
    </source>
</evidence>
<organism evidence="2 3">
    <name type="scientific">Leuconostoc aquikimchii</name>
    <dbReference type="NCBI Taxonomy" id="3236804"/>
    <lineage>
        <taxon>Bacteria</taxon>
        <taxon>Bacillati</taxon>
        <taxon>Bacillota</taxon>
        <taxon>Bacilli</taxon>
        <taxon>Lactobacillales</taxon>
        <taxon>Lactobacillaceae</taxon>
        <taxon>Leuconostoc</taxon>
    </lineage>
</organism>
<dbReference type="PRINTS" id="PR00080">
    <property type="entry name" value="SDRFAMILY"/>
</dbReference>
<dbReference type="EMBL" id="JBFPER010000001">
    <property type="protein sequence ID" value="MEX0381530.1"/>
    <property type="molecule type" value="Genomic_DNA"/>
</dbReference>
<dbReference type="Gene3D" id="3.40.50.720">
    <property type="entry name" value="NAD(P)-binding Rossmann-like Domain"/>
    <property type="match status" value="1"/>
</dbReference>
<proteinExistence type="inferred from homology"/>
<keyword evidence="3" id="KW-1185">Reference proteome</keyword>
<sequence length="252" mass="26868">MRFENKVVIITGAGQGIGLIYAKSFASEGAKIVIAEYSEETGVAAEAAIKEAGGEALFIKCDVSNEEDVNHVVTKTIDKYGRIDVVINNAQGGMGITRNVEDTTPAEMKKIWETGLFGTYLFTKASLPYMREQKFGRFINIGSNAGVAGLAKFSAYGSNKEAIRGFTRTVANENGIYGITANVILPLGLTESAKTLKKNTPDIYADLLKAVPIGRFGDSEKDIAPVVLFLASDDAGFVTGQTIGVDGGMTKF</sequence>
<dbReference type="Proteomes" id="UP001556617">
    <property type="component" value="Unassembled WGS sequence"/>
</dbReference>
<name>A0ABV3S519_9LACO</name>
<comment type="similarity">
    <text evidence="1">Belongs to the short-chain dehydrogenases/reductases (SDR) family.</text>
</comment>
<comment type="caution">
    <text evidence="2">The sequence shown here is derived from an EMBL/GenBank/DDBJ whole genome shotgun (WGS) entry which is preliminary data.</text>
</comment>
<gene>
    <name evidence="2" type="ORF">AB3K24_09340</name>
</gene>
<dbReference type="PRINTS" id="PR00081">
    <property type="entry name" value="GDHRDH"/>
</dbReference>
<evidence type="ECO:0000313" key="2">
    <source>
        <dbReference type="EMBL" id="MEX0381530.1"/>
    </source>
</evidence>
<dbReference type="CDD" id="cd05233">
    <property type="entry name" value="SDR_c"/>
    <property type="match status" value="1"/>
</dbReference>
<dbReference type="EC" id="1.1.1.-" evidence="2"/>
<dbReference type="RefSeq" id="WP_367975312.1">
    <property type="nucleotide sequence ID" value="NZ_JBFPEQ010000001.1"/>
</dbReference>
<dbReference type="InterPro" id="IPR002347">
    <property type="entry name" value="SDR_fam"/>
</dbReference>
<dbReference type="Pfam" id="PF13561">
    <property type="entry name" value="adh_short_C2"/>
    <property type="match status" value="1"/>
</dbReference>
<dbReference type="SUPFAM" id="SSF51735">
    <property type="entry name" value="NAD(P)-binding Rossmann-fold domains"/>
    <property type="match status" value="1"/>
</dbReference>
<dbReference type="PANTHER" id="PTHR42879:SF2">
    <property type="entry name" value="3-OXOACYL-[ACYL-CARRIER-PROTEIN] REDUCTASE FABG"/>
    <property type="match status" value="1"/>
</dbReference>
<dbReference type="InterPro" id="IPR036291">
    <property type="entry name" value="NAD(P)-bd_dom_sf"/>
</dbReference>